<keyword evidence="5 6" id="KW-0067">ATP-binding</keyword>
<dbReference type="GO" id="GO:0005524">
    <property type="term" value="F:ATP binding"/>
    <property type="evidence" value="ECO:0007669"/>
    <property type="project" value="UniProtKB-UniRule"/>
</dbReference>
<dbReference type="HOGENOM" id="CLU_000288_181_1_1"/>
<evidence type="ECO:0000256" key="6">
    <source>
        <dbReference type="PROSITE-ProRule" id="PRU10141"/>
    </source>
</evidence>
<dbReference type="GO" id="GO:0004674">
    <property type="term" value="F:protein serine/threonine kinase activity"/>
    <property type="evidence" value="ECO:0007669"/>
    <property type="project" value="UniProtKB-KW"/>
</dbReference>
<keyword evidence="4 8" id="KW-0418">Kinase</keyword>
<evidence type="ECO:0000256" key="3">
    <source>
        <dbReference type="ARBA" id="ARBA00022741"/>
    </source>
</evidence>
<evidence type="ECO:0000259" key="7">
    <source>
        <dbReference type="PROSITE" id="PS50011"/>
    </source>
</evidence>
<organism evidence="8 9">
    <name type="scientific">Cyanidioschyzon merolae (strain NIES-3377 / 10D)</name>
    <name type="common">Unicellular red alga</name>
    <dbReference type="NCBI Taxonomy" id="280699"/>
    <lineage>
        <taxon>Eukaryota</taxon>
        <taxon>Rhodophyta</taxon>
        <taxon>Bangiophyceae</taxon>
        <taxon>Cyanidiales</taxon>
        <taxon>Cyanidiaceae</taxon>
        <taxon>Cyanidioschyzon</taxon>
    </lineage>
</organism>
<dbReference type="PROSITE" id="PS00108">
    <property type="entry name" value="PROTEIN_KINASE_ST"/>
    <property type="match status" value="1"/>
</dbReference>
<accession>M1V691</accession>
<dbReference type="InterPro" id="IPR008271">
    <property type="entry name" value="Ser/Thr_kinase_AS"/>
</dbReference>
<keyword evidence="2" id="KW-0808">Transferase</keyword>
<dbReference type="STRING" id="280699.M1V691"/>
<dbReference type="GeneID" id="16996390"/>
<evidence type="ECO:0000313" key="9">
    <source>
        <dbReference type="Proteomes" id="UP000007014"/>
    </source>
</evidence>
<evidence type="ECO:0000313" key="8">
    <source>
        <dbReference type="EMBL" id="BAM81970.1"/>
    </source>
</evidence>
<dbReference type="eggNOG" id="KOG0660">
    <property type="taxonomic scope" value="Eukaryota"/>
</dbReference>
<proteinExistence type="predicted"/>
<keyword evidence="1" id="KW-0723">Serine/threonine-protein kinase</keyword>
<protein>
    <submittedName>
        <fullName evidence="8">MAP kinase</fullName>
    </submittedName>
</protein>
<gene>
    <name evidence="8" type="ORF">CYME_CMQ039C</name>
</gene>
<dbReference type="SMART" id="SM00220">
    <property type="entry name" value="S_TKc"/>
    <property type="match status" value="1"/>
</dbReference>
<keyword evidence="3 6" id="KW-0547">Nucleotide-binding</keyword>
<reference evidence="8 9" key="1">
    <citation type="journal article" date="2004" name="Nature">
        <title>Genome sequence of the ultrasmall unicellular red alga Cyanidioschyzon merolae 10D.</title>
        <authorList>
            <person name="Matsuzaki M."/>
            <person name="Misumi O."/>
            <person name="Shin-i T."/>
            <person name="Maruyama S."/>
            <person name="Takahara M."/>
            <person name="Miyagishima S."/>
            <person name="Mori T."/>
            <person name="Nishida K."/>
            <person name="Yagisawa F."/>
            <person name="Nishida K."/>
            <person name="Yoshida Y."/>
            <person name="Nishimura Y."/>
            <person name="Nakao S."/>
            <person name="Kobayashi T."/>
            <person name="Momoyama Y."/>
            <person name="Higashiyama T."/>
            <person name="Minoda A."/>
            <person name="Sano M."/>
            <person name="Nomoto H."/>
            <person name="Oishi K."/>
            <person name="Hayashi H."/>
            <person name="Ohta F."/>
            <person name="Nishizaka S."/>
            <person name="Haga S."/>
            <person name="Miura S."/>
            <person name="Morishita T."/>
            <person name="Kabeya Y."/>
            <person name="Terasawa K."/>
            <person name="Suzuki Y."/>
            <person name="Ishii Y."/>
            <person name="Asakawa S."/>
            <person name="Takano H."/>
            <person name="Ohta N."/>
            <person name="Kuroiwa H."/>
            <person name="Tanaka K."/>
            <person name="Shimizu N."/>
            <person name="Sugano S."/>
            <person name="Sato N."/>
            <person name="Nozaki H."/>
            <person name="Ogasawara N."/>
            <person name="Kohara Y."/>
            <person name="Kuroiwa T."/>
        </authorList>
    </citation>
    <scope>NUCLEOTIDE SEQUENCE [LARGE SCALE GENOMIC DNA]</scope>
    <source>
        <strain evidence="8 9">10D</strain>
    </source>
</reference>
<evidence type="ECO:0000256" key="1">
    <source>
        <dbReference type="ARBA" id="ARBA00022527"/>
    </source>
</evidence>
<dbReference type="Gene3D" id="3.30.200.20">
    <property type="entry name" value="Phosphorylase Kinase, domain 1"/>
    <property type="match status" value="1"/>
</dbReference>
<keyword evidence="9" id="KW-1185">Reference proteome</keyword>
<dbReference type="KEGG" id="cme:CYME_CMQ039C"/>
<name>M1V691_CYAM1</name>
<dbReference type="InterPro" id="IPR017441">
    <property type="entry name" value="Protein_kinase_ATP_BS"/>
</dbReference>
<dbReference type="Gene3D" id="1.10.510.10">
    <property type="entry name" value="Transferase(Phosphotransferase) domain 1"/>
    <property type="match status" value="1"/>
</dbReference>
<evidence type="ECO:0000256" key="4">
    <source>
        <dbReference type="ARBA" id="ARBA00022777"/>
    </source>
</evidence>
<dbReference type="SUPFAM" id="SSF56112">
    <property type="entry name" value="Protein kinase-like (PK-like)"/>
    <property type="match status" value="1"/>
</dbReference>
<dbReference type="InterPro" id="IPR050117">
    <property type="entry name" value="MAPK"/>
</dbReference>
<dbReference type="OrthoDB" id="192887at2759"/>
<dbReference type="Pfam" id="PF00069">
    <property type="entry name" value="Pkinase"/>
    <property type="match status" value="1"/>
</dbReference>
<sequence>MSQQRTPPPQGARTETTTVPNAAALGVAALSSQRYTFQCLVGRGAYGEVYRARDTLSGRDVAIKHIRNVFEHPPEAIRVLRELKLLRLLRGHPNIVQILDVLMPRDTLRFDDVFIILEYLPATLRRANAILYTNSQLTTAYRNRLVKKLLYDLLCGLQYMHAAGIYHRDLKPDNLLVTNMPNTVRLCICDFGLARAAKLREPENLVLWTGYVETRWYRAPELLLCNYTHYSTAIDIWSAGCIFAEMLSGGRPLFIGKDGLDQLDLITRLLGKPDAHSVREFRSPQVREYLRRMPERPPVDLGSLFPTAEPHAVDLLRQMLCVNPRLRLTAAEALSHPYFDDVDGGRAPSYTVPVWDAGDFGFENTRLDAERLRDLFRAEIRMHYHPGPSPQRTAPLPTAETNTNAKCMESVSADQTTGDNTAYEWPSELDTALEQVQAKRIGFELRPFRSLPKEKILQTASRIVQENKMEDEMCACVRTMSQRGLSRLGCEAAAGASRQAPTL</sequence>
<dbReference type="FunFam" id="1.10.510.10:FF:000624">
    <property type="entry name" value="Mitogen-activated protein kinase"/>
    <property type="match status" value="1"/>
</dbReference>
<dbReference type="Proteomes" id="UP000007014">
    <property type="component" value="Chromosome 17"/>
</dbReference>
<dbReference type="Gramene" id="CMQ039CT">
    <property type="protein sequence ID" value="CMQ039CT"/>
    <property type="gene ID" value="CMQ039C"/>
</dbReference>
<feature type="binding site" evidence="6">
    <location>
        <position position="64"/>
    </location>
    <ligand>
        <name>ATP</name>
        <dbReference type="ChEBI" id="CHEBI:30616"/>
    </ligand>
</feature>
<dbReference type="PROSITE" id="PS00107">
    <property type="entry name" value="PROTEIN_KINASE_ATP"/>
    <property type="match status" value="1"/>
</dbReference>
<dbReference type="InterPro" id="IPR011009">
    <property type="entry name" value="Kinase-like_dom_sf"/>
</dbReference>
<dbReference type="RefSeq" id="XP_005538006.1">
    <property type="nucleotide sequence ID" value="XM_005537949.1"/>
</dbReference>
<dbReference type="OMA" id="CLAVEMF"/>
<dbReference type="AlphaFoldDB" id="M1V691"/>
<evidence type="ECO:0000256" key="2">
    <source>
        <dbReference type="ARBA" id="ARBA00022679"/>
    </source>
</evidence>
<evidence type="ECO:0000256" key="5">
    <source>
        <dbReference type="ARBA" id="ARBA00022840"/>
    </source>
</evidence>
<reference evidence="8 9" key="2">
    <citation type="journal article" date="2007" name="BMC Biol.">
        <title>A 100%-complete sequence reveals unusually simple genomic features in the hot-spring red alga Cyanidioschyzon merolae.</title>
        <authorList>
            <person name="Nozaki H."/>
            <person name="Takano H."/>
            <person name="Misumi O."/>
            <person name="Terasawa K."/>
            <person name="Matsuzaki M."/>
            <person name="Maruyama S."/>
            <person name="Nishida K."/>
            <person name="Yagisawa F."/>
            <person name="Yoshida Y."/>
            <person name="Fujiwara T."/>
            <person name="Takio S."/>
            <person name="Tamura K."/>
            <person name="Chung S.J."/>
            <person name="Nakamura S."/>
            <person name="Kuroiwa H."/>
            <person name="Tanaka K."/>
            <person name="Sato N."/>
            <person name="Kuroiwa T."/>
        </authorList>
    </citation>
    <scope>NUCLEOTIDE SEQUENCE [LARGE SCALE GENOMIC DNA]</scope>
    <source>
        <strain evidence="8 9">10D</strain>
    </source>
</reference>
<feature type="domain" description="Protein kinase" evidence="7">
    <location>
        <begin position="35"/>
        <end position="339"/>
    </location>
</feature>
<dbReference type="InterPro" id="IPR000719">
    <property type="entry name" value="Prot_kinase_dom"/>
</dbReference>
<dbReference type="EMBL" id="AP006499">
    <property type="protein sequence ID" value="BAM81970.1"/>
    <property type="molecule type" value="Genomic_DNA"/>
</dbReference>
<dbReference type="PANTHER" id="PTHR24055">
    <property type="entry name" value="MITOGEN-ACTIVATED PROTEIN KINASE"/>
    <property type="match status" value="1"/>
</dbReference>
<dbReference type="PROSITE" id="PS50011">
    <property type="entry name" value="PROTEIN_KINASE_DOM"/>
    <property type="match status" value="1"/>
</dbReference>